<sequence length="230" mass="25981">MLKAYLDLMSQPSRALYIFLKYTKIPHTIHPVALRKGEHLQPEFTKINPFKVVPVIDDDGFLLPESVAILQYLCNKHNIHSLYPKDLQQRAKIEAFTHWQHLNLRFAGGGLFQSLLIQPLATGKPIDEARVQLSRKVLKASLGKIEQIYLKDTPFLNSDSLSIADILGVCEVMQVQMGLGMDVPTHYPKVAKWIELVRESVGASIFDDAHSFILKAGEKVKMMEVPVPKL</sequence>
<dbReference type="PROSITE" id="PS50405">
    <property type="entry name" value="GST_CTER"/>
    <property type="match status" value="1"/>
</dbReference>
<gene>
    <name evidence="5" type="ORF">EB796_001081</name>
</gene>
<dbReference type="InterPro" id="IPR036249">
    <property type="entry name" value="Thioredoxin-like_sf"/>
</dbReference>
<evidence type="ECO:0000259" key="3">
    <source>
        <dbReference type="PROSITE" id="PS50404"/>
    </source>
</evidence>
<keyword evidence="6" id="KW-1185">Reference proteome</keyword>
<dbReference type="GO" id="GO:0005737">
    <property type="term" value="C:cytoplasm"/>
    <property type="evidence" value="ECO:0007669"/>
    <property type="project" value="UniProtKB-SubCell"/>
</dbReference>
<dbReference type="Proteomes" id="UP000593567">
    <property type="component" value="Unassembled WGS sequence"/>
</dbReference>
<dbReference type="InterPro" id="IPR051369">
    <property type="entry name" value="GST_Theta"/>
</dbReference>
<dbReference type="SUPFAM" id="SSF47616">
    <property type="entry name" value="GST C-terminal domain-like"/>
    <property type="match status" value="1"/>
</dbReference>
<dbReference type="Gene3D" id="3.40.30.10">
    <property type="entry name" value="Glutaredoxin"/>
    <property type="match status" value="1"/>
</dbReference>
<keyword evidence="2" id="KW-0963">Cytoplasm</keyword>
<name>A0A7J7KR88_BUGNE</name>
<dbReference type="GO" id="GO:0006749">
    <property type="term" value="P:glutathione metabolic process"/>
    <property type="evidence" value="ECO:0007669"/>
    <property type="project" value="TreeGrafter"/>
</dbReference>
<evidence type="ECO:0000313" key="5">
    <source>
        <dbReference type="EMBL" id="KAF6040603.1"/>
    </source>
</evidence>
<feature type="domain" description="GST N-terminal" evidence="3">
    <location>
        <begin position="1"/>
        <end position="81"/>
    </location>
</feature>
<dbReference type="EMBL" id="VXIV02000121">
    <property type="protein sequence ID" value="KAF6040603.1"/>
    <property type="molecule type" value="Genomic_DNA"/>
</dbReference>
<dbReference type="PANTHER" id="PTHR43917">
    <property type="match status" value="1"/>
</dbReference>
<accession>A0A7J7KR88</accession>
<dbReference type="AlphaFoldDB" id="A0A7J7KR88"/>
<dbReference type="InterPro" id="IPR004046">
    <property type="entry name" value="GST_C"/>
</dbReference>
<evidence type="ECO:0000256" key="1">
    <source>
        <dbReference type="ARBA" id="ARBA00004496"/>
    </source>
</evidence>
<evidence type="ECO:0000259" key="4">
    <source>
        <dbReference type="PROSITE" id="PS50405"/>
    </source>
</evidence>
<dbReference type="InterPro" id="IPR010987">
    <property type="entry name" value="Glutathione-S-Trfase_C-like"/>
</dbReference>
<dbReference type="Gene3D" id="1.20.1050.10">
    <property type="match status" value="1"/>
</dbReference>
<dbReference type="SFLD" id="SFLDG00358">
    <property type="entry name" value="Main_(cytGST)"/>
    <property type="match status" value="1"/>
</dbReference>
<dbReference type="Pfam" id="PF14497">
    <property type="entry name" value="GST_C_3"/>
    <property type="match status" value="1"/>
</dbReference>
<comment type="subcellular location">
    <subcellularLocation>
        <location evidence="1">Cytoplasm</location>
    </subcellularLocation>
</comment>
<dbReference type="Pfam" id="PF13409">
    <property type="entry name" value="GST_N_2"/>
    <property type="match status" value="1"/>
</dbReference>
<dbReference type="OrthoDB" id="422574at2759"/>
<dbReference type="SFLD" id="SFLDS00019">
    <property type="entry name" value="Glutathione_Transferase_(cytos"/>
    <property type="match status" value="1"/>
</dbReference>
<feature type="domain" description="GST C-terminal" evidence="4">
    <location>
        <begin position="86"/>
        <end position="223"/>
    </location>
</feature>
<dbReference type="InterPro" id="IPR040075">
    <property type="entry name" value="GST_N_Theta"/>
</dbReference>
<comment type="caution">
    <text evidence="5">The sequence shown here is derived from an EMBL/GenBank/DDBJ whole genome shotgun (WGS) entry which is preliminary data.</text>
</comment>
<reference evidence="5" key="1">
    <citation type="submission" date="2020-06" db="EMBL/GenBank/DDBJ databases">
        <title>Draft genome of Bugula neritina, a colonial animal packing powerful symbionts and potential medicines.</title>
        <authorList>
            <person name="Rayko M."/>
        </authorList>
    </citation>
    <scope>NUCLEOTIDE SEQUENCE [LARGE SCALE GENOMIC DNA]</scope>
    <source>
        <strain evidence="5">Kwan_BN1</strain>
    </source>
</reference>
<dbReference type="PROSITE" id="PS50404">
    <property type="entry name" value="GST_NTER"/>
    <property type="match status" value="1"/>
</dbReference>
<dbReference type="GO" id="GO:0004364">
    <property type="term" value="F:glutathione transferase activity"/>
    <property type="evidence" value="ECO:0007669"/>
    <property type="project" value="TreeGrafter"/>
</dbReference>
<organism evidence="5 6">
    <name type="scientific">Bugula neritina</name>
    <name type="common">Brown bryozoan</name>
    <name type="synonym">Sertularia neritina</name>
    <dbReference type="NCBI Taxonomy" id="10212"/>
    <lineage>
        <taxon>Eukaryota</taxon>
        <taxon>Metazoa</taxon>
        <taxon>Spiralia</taxon>
        <taxon>Lophotrochozoa</taxon>
        <taxon>Bryozoa</taxon>
        <taxon>Gymnolaemata</taxon>
        <taxon>Cheilostomatida</taxon>
        <taxon>Flustrina</taxon>
        <taxon>Buguloidea</taxon>
        <taxon>Bugulidae</taxon>
        <taxon>Bugula</taxon>
    </lineage>
</organism>
<dbReference type="FunFam" id="3.40.30.10:FF:000176">
    <property type="entry name" value="Glutathione S-transferase theta-1"/>
    <property type="match status" value="1"/>
</dbReference>
<dbReference type="CDD" id="cd03050">
    <property type="entry name" value="GST_N_Theta"/>
    <property type="match status" value="1"/>
</dbReference>
<evidence type="ECO:0000256" key="2">
    <source>
        <dbReference type="ARBA" id="ARBA00022490"/>
    </source>
</evidence>
<dbReference type="InterPro" id="IPR040079">
    <property type="entry name" value="Glutathione_S-Trfase"/>
</dbReference>
<dbReference type="PANTHER" id="PTHR43917:SF8">
    <property type="entry name" value="GH16740P-RELATED"/>
    <property type="match status" value="1"/>
</dbReference>
<dbReference type="SUPFAM" id="SSF52833">
    <property type="entry name" value="Thioredoxin-like"/>
    <property type="match status" value="1"/>
</dbReference>
<proteinExistence type="predicted"/>
<evidence type="ECO:0000313" key="6">
    <source>
        <dbReference type="Proteomes" id="UP000593567"/>
    </source>
</evidence>
<protein>
    <submittedName>
        <fullName evidence="5">GSTT1</fullName>
    </submittedName>
</protein>
<dbReference type="InterPro" id="IPR036282">
    <property type="entry name" value="Glutathione-S-Trfase_C_sf"/>
</dbReference>
<dbReference type="InterPro" id="IPR004045">
    <property type="entry name" value="Glutathione_S-Trfase_N"/>
</dbReference>